<evidence type="ECO:0000256" key="2">
    <source>
        <dbReference type="SAM" id="Coils"/>
    </source>
</evidence>
<dbReference type="Gene3D" id="1.10.10.1940">
    <property type="match status" value="1"/>
</dbReference>
<gene>
    <name evidence="4" type="ORF">MENT_LOCUS27217</name>
</gene>
<dbReference type="Proteomes" id="UP000580250">
    <property type="component" value="Unassembled WGS sequence"/>
</dbReference>
<evidence type="ECO:0000256" key="1">
    <source>
        <dbReference type="PROSITE-ProRule" id="PRU01005"/>
    </source>
</evidence>
<dbReference type="OrthoDB" id="5868365at2759"/>
<proteinExistence type="predicted"/>
<dbReference type="PROSITE" id="PS51670">
    <property type="entry name" value="SHKT"/>
    <property type="match status" value="1"/>
</dbReference>
<accession>A0A6V7VKJ9</accession>
<dbReference type="PANTHER" id="PTHR21724">
    <property type="entry name" value="SHKT DOMAIN-CONTAINING PROTEIN"/>
    <property type="match status" value="1"/>
</dbReference>
<keyword evidence="2" id="KW-0175">Coiled coil</keyword>
<feature type="domain" description="ShKT" evidence="3">
    <location>
        <begin position="1409"/>
        <end position="1448"/>
    </location>
</feature>
<name>A0A6V7VKJ9_MELEN</name>
<evidence type="ECO:0000259" key="3">
    <source>
        <dbReference type="PROSITE" id="PS51670"/>
    </source>
</evidence>
<dbReference type="InterPro" id="IPR003582">
    <property type="entry name" value="ShKT_dom"/>
</dbReference>
<dbReference type="EMBL" id="CAJEWN010000255">
    <property type="protein sequence ID" value="CAD2175490.1"/>
    <property type="molecule type" value="Genomic_DNA"/>
</dbReference>
<dbReference type="SMART" id="SM00254">
    <property type="entry name" value="ShKT"/>
    <property type="match status" value="2"/>
</dbReference>
<evidence type="ECO:0000313" key="5">
    <source>
        <dbReference type="Proteomes" id="UP000580250"/>
    </source>
</evidence>
<sequence length="1457" mass="165527">MNPETFNVYDDQLEKLILALDPRSIATREFIASGSISDPNFVDEADTQINKLLSEYNILATTAAKDPTNNAIGGTPGVTDSGVKTNILEPILRIYMTDIKSNPKGAFNQDVTRQPKDIIEADKLFGDIKLAIKANENLASKGLKAAAISVISRLENAFDNFVLSNSPTQNEKEMIEAVQKIEKGGNLDDVPGRKRFFPGNTLQSIDQIYNSLRSKIPLYDRDYVPDKGQGEFGNKMPKMRDYRFVNVISALNRAFNSRMRDPEFRTEYQNIYRNGEIFNELERIEKPGQSALQVFSSGTAPLIDGPSPEELDKRYEEKCKGATELRSNAKPGAKLWAKEAIKKIGLTMDEIVKATTAPLKLSKPFASPVTPTFLDNLREIERAQELNMFPRPQNDVPTFDVNFGMKKFNDLQKQQLENNKQLGVLCRVMFANELMGDEYLRVASTDNNAILVQQDPEVKSIALQILGPPSAIPRPNTLDYTTLPVSIDQVDEKFNTLYDALQLDNSRINYPNFLDIRKKFLRDLINDYLSIAGSDPKLKSQEKTFLKELESISKETENARILGNPQNLNDPLNLDSNFARRLEQLQKFDKDQGLMIFRQLKGFPIVIDELKRKLTDAFDTLFKQIQPSTNIPQIPNELRQTMSDIEKDASKLLKTQTGQQPSTSSHSGPFQIEVIERNYREIYMQRLHDKLYDNAMIQYKGLKMRGIEAFKKLNDAYLSIVPSQISPQMPQSVQSSTDSIKQIRALKKDEDLLGPGSASLEVLDKRYKEKVDSLKPLDRNVASLFGLYKAISFTLKQLDKPYETFAAGELKVEPFLSAIASMHKIEDAIDDWKVFGQNSDFSQTDGKKLDGIYWREVATKIRAPLVYQHYGLYSRGIRAIKKLNDAFDTIVERKNQMFTGQVLLLQKKLKEKNNLLLMELYGIPPPSDIRLLSEEYIRQKEVLTPQDSPEFDDFNGIKLRASWEKERLAMAFFPLASGFTNNDPEVQTSIDTANYILTDPTDTEMLKITTGNIQLKDIDNQYNNIIEEELNLNKQQVREMKGFVTALNDYILPKLGLAYNNLIKQVLKTTITPQETTMLNDLNKIEMSTLNSEEILTDSSKGINSKTTLQNIDNFYFTRHEQIKNGRKGALAGLPGLLKRSKRAIQRMNEAYDDLTKRDPRKLSPQKAIDLQLAIKDIENAKSPVEVFGFDPTKTIDINDLDELEKRCLDKEKAIKSLIGENDVQTLKGLKERALDAIEKLKENKDEIIQNDILESPEQREAWSIIVRIENAKGNPLDIFELSQPINLNDLENKRKLIISKIRPELFVDPSLSKFKARAENALRAIETAYKSLLNQIQSQPSRRGDPLIQKELDSEFNNKPPELRLDCVDSAFNCYDNLELCLIPAYVQVMHHRCAKTCAVCFKIGEICVDIIKRIDCLFWQSKGFCTNKAYSKGMKMKQCAFTCGLCPVGIVNGRR</sequence>
<comment type="caution">
    <text evidence="1">Lacks conserved residue(s) required for the propagation of feature annotation.</text>
</comment>
<reference evidence="4 5" key="1">
    <citation type="submission" date="2020-08" db="EMBL/GenBank/DDBJ databases">
        <authorList>
            <person name="Koutsovoulos G."/>
            <person name="Danchin GJ E."/>
        </authorList>
    </citation>
    <scope>NUCLEOTIDE SEQUENCE [LARGE SCALE GENOMIC DNA]</scope>
</reference>
<protein>
    <recommendedName>
        <fullName evidence="3">ShKT domain-containing protein</fullName>
    </recommendedName>
</protein>
<organism evidence="4 5">
    <name type="scientific">Meloidogyne enterolobii</name>
    <name type="common">Root-knot nematode worm</name>
    <name type="synonym">Meloidogyne mayaguensis</name>
    <dbReference type="NCBI Taxonomy" id="390850"/>
    <lineage>
        <taxon>Eukaryota</taxon>
        <taxon>Metazoa</taxon>
        <taxon>Ecdysozoa</taxon>
        <taxon>Nematoda</taxon>
        <taxon>Chromadorea</taxon>
        <taxon>Rhabditida</taxon>
        <taxon>Tylenchina</taxon>
        <taxon>Tylenchomorpha</taxon>
        <taxon>Tylenchoidea</taxon>
        <taxon>Meloidogynidae</taxon>
        <taxon>Meloidogyninae</taxon>
        <taxon>Meloidogyne</taxon>
    </lineage>
</organism>
<comment type="caution">
    <text evidence="4">The sequence shown here is derived from an EMBL/GenBank/DDBJ whole genome shotgun (WGS) entry which is preliminary data.</text>
</comment>
<dbReference type="PANTHER" id="PTHR21724:SF109">
    <property type="entry name" value="SHKT DOMAIN-CONTAINING PROTEIN"/>
    <property type="match status" value="1"/>
</dbReference>
<evidence type="ECO:0000313" key="4">
    <source>
        <dbReference type="EMBL" id="CAD2175490.1"/>
    </source>
</evidence>
<feature type="coiled-coil region" evidence="2">
    <location>
        <begin position="1201"/>
        <end position="1251"/>
    </location>
</feature>
<dbReference type="Pfam" id="PF01549">
    <property type="entry name" value="ShK"/>
    <property type="match status" value="2"/>
</dbReference>